<proteinExistence type="predicted"/>
<dbReference type="EMBL" id="NSIT01000055">
    <property type="protein sequence ID" value="PJE79647.1"/>
    <property type="molecule type" value="Genomic_DNA"/>
</dbReference>
<organism evidence="2">
    <name type="scientific">invertebrate metagenome</name>
    <dbReference type="NCBI Taxonomy" id="1711999"/>
    <lineage>
        <taxon>unclassified sequences</taxon>
        <taxon>metagenomes</taxon>
        <taxon>organismal metagenomes</taxon>
    </lineage>
</organism>
<dbReference type="SUPFAM" id="SSF47413">
    <property type="entry name" value="lambda repressor-like DNA-binding domains"/>
    <property type="match status" value="1"/>
</dbReference>
<dbReference type="InterPro" id="IPR001387">
    <property type="entry name" value="Cro/C1-type_HTH"/>
</dbReference>
<dbReference type="AlphaFoldDB" id="A0A2H9T8X2"/>
<dbReference type="Gene3D" id="1.10.260.40">
    <property type="entry name" value="lambda repressor-like DNA-binding domains"/>
    <property type="match status" value="1"/>
</dbReference>
<dbReference type="CDD" id="cd00093">
    <property type="entry name" value="HTH_XRE"/>
    <property type="match status" value="1"/>
</dbReference>
<comment type="caution">
    <text evidence="2">The sequence shown here is derived from an EMBL/GenBank/DDBJ whole genome shotgun (WGS) entry which is preliminary data.</text>
</comment>
<sequence>MDNPGKRIRKLRKEAGLSLRDLAELCDPPIDFTTVGRIERDMGYTSDSLKRICSVLKCEVSDLFLPEWLTFYEKLSESDKKTLERFAKAMYSEKKC</sequence>
<dbReference type="PROSITE" id="PS50943">
    <property type="entry name" value="HTH_CROC1"/>
    <property type="match status" value="1"/>
</dbReference>
<dbReference type="Pfam" id="PF01381">
    <property type="entry name" value="HTH_3"/>
    <property type="match status" value="1"/>
</dbReference>
<gene>
    <name evidence="2" type="ORF">CI610_01361</name>
</gene>
<feature type="domain" description="HTH cro/C1-type" evidence="1">
    <location>
        <begin position="8"/>
        <end position="63"/>
    </location>
</feature>
<reference evidence="2" key="1">
    <citation type="journal article" date="2017" name="Appl. Environ. Microbiol.">
        <title>Molecular characterization of an Endozoicomonas-like organism causing infection in king scallop Pecten maximus L.</title>
        <authorList>
            <person name="Cano I."/>
            <person name="van Aerle R."/>
            <person name="Ross S."/>
            <person name="Verner-Jeffreys D.W."/>
            <person name="Paley R.K."/>
            <person name="Rimmer G."/>
            <person name="Ryder D."/>
            <person name="Hooper P."/>
            <person name="Stone D."/>
            <person name="Feist S.W."/>
        </authorList>
    </citation>
    <scope>NUCLEOTIDE SEQUENCE</scope>
</reference>
<dbReference type="SMART" id="SM00530">
    <property type="entry name" value="HTH_XRE"/>
    <property type="match status" value="1"/>
</dbReference>
<protein>
    <recommendedName>
        <fullName evidence="1">HTH cro/C1-type domain-containing protein</fullName>
    </recommendedName>
</protein>
<accession>A0A2H9T8X2</accession>
<name>A0A2H9T8X2_9ZZZZ</name>
<dbReference type="InterPro" id="IPR010982">
    <property type="entry name" value="Lambda_DNA-bd_dom_sf"/>
</dbReference>
<evidence type="ECO:0000259" key="1">
    <source>
        <dbReference type="PROSITE" id="PS50943"/>
    </source>
</evidence>
<evidence type="ECO:0000313" key="2">
    <source>
        <dbReference type="EMBL" id="PJE79647.1"/>
    </source>
</evidence>
<dbReference type="GO" id="GO:0003677">
    <property type="term" value="F:DNA binding"/>
    <property type="evidence" value="ECO:0007669"/>
    <property type="project" value="InterPro"/>
</dbReference>